<evidence type="ECO:0000313" key="2">
    <source>
        <dbReference type="EMBL" id="GAG31515.1"/>
    </source>
</evidence>
<organism evidence="2">
    <name type="scientific">marine sediment metagenome</name>
    <dbReference type="NCBI Taxonomy" id="412755"/>
    <lineage>
        <taxon>unclassified sequences</taxon>
        <taxon>metagenomes</taxon>
        <taxon>ecological metagenomes</taxon>
    </lineage>
</organism>
<reference evidence="2" key="1">
    <citation type="journal article" date="2014" name="Front. Microbiol.">
        <title>High frequency of phylogenetically diverse reductive dehalogenase-homologous genes in deep subseafloor sedimentary metagenomes.</title>
        <authorList>
            <person name="Kawai M."/>
            <person name="Futagami T."/>
            <person name="Toyoda A."/>
            <person name="Takaki Y."/>
            <person name="Nishi S."/>
            <person name="Hori S."/>
            <person name="Arai W."/>
            <person name="Tsubouchi T."/>
            <person name="Morono Y."/>
            <person name="Uchiyama I."/>
            <person name="Ito T."/>
            <person name="Fujiyama A."/>
            <person name="Inagaki F."/>
            <person name="Takami H."/>
        </authorList>
    </citation>
    <scope>NUCLEOTIDE SEQUENCE</scope>
    <source>
        <strain evidence="2">Expedition CK06-06</strain>
    </source>
</reference>
<comment type="caution">
    <text evidence="2">The sequence shown here is derived from an EMBL/GenBank/DDBJ whole genome shotgun (WGS) entry which is preliminary data.</text>
</comment>
<proteinExistence type="predicted"/>
<dbReference type="EMBL" id="BARS01040055">
    <property type="protein sequence ID" value="GAG31515.1"/>
    <property type="molecule type" value="Genomic_DNA"/>
</dbReference>
<protein>
    <recommendedName>
        <fullName evidence="1">ACT domain-containing protein</fullName>
    </recommendedName>
</protein>
<evidence type="ECO:0000259" key="1">
    <source>
        <dbReference type="PROSITE" id="PS51671"/>
    </source>
</evidence>
<dbReference type="InterPro" id="IPR050990">
    <property type="entry name" value="UPF0237/GcvR_regulator"/>
</dbReference>
<dbReference type="Pfam" id="PF13740">
    <property type="entry name" value="ACT_6"/>
    <property type="match status" value="1"/>
</dbReference>
<dbReference type="InterPro" id="IPR045865">
    <property type="entry name" value="ACT-like_dom_sf"/>
</dbReference>
<name>X0WLJ9_9ZZZZ</name>
<dbReference type="Gene3D" id="3.30.70.260">
    <property type="match status" value="1"/>
</dbReference>
<dbReference type="PANTHER" id="PTHR34875:SF6">
    <property type="entry name" value="UPF0237 PROTEIN MJ1558"/>
    <property type="match status" value="1"/>
</dbReference>
<feature type="non-terminal residue" evidence="2">
    <location>
        <position position="132"/>
    </location>
</feature>
<sequence>MGEATLADSAENRARDEAYDGMVIMPNYAMLSAIGKDRPGIAAGVSEILFEKACNIEECTMARLGGDFAIMLMLRLPEGTTVRQIEQELAPLRDELKLTIQLTDLRPEDAMEAPEVPKHVVSVYGADKKGIV</sequence>
<dbReference type="SUPFAM" id="SSF55021">
    <property type="entry name" value="ACT-like"/>
    <property type="match status" value="1"/>
</dbReference>
<feature type="domain" description="ACT" evidence="1">
    <location>
        <begin position="30"/>
        <end position="107"/>
    </location>
</feature>
<gene>
    <name evidence="2" type="ORF">S01H1_61113</name>
</gene>
<dbReference type="InterPro" id="IPR002912">
    <property type="entry name" value="ACT_dom"/>
</dbReference>
<dbReference type="AlphaFoldDB" id="X0WLJ9"/>
<dbReference type="PROSITE" id="PS51671">
    <property type="entry name" value="ACT"/>
    <property type="match status" value="1"/>
</dbReference>
<accession>X0WLJ9</accession>
<dbReference type="PANTHER" id="PTHR34875">
    <property type="entry name" value="UPF0237 PROTEIN MJ1558"/>
    <property type="match status" value="1"/>
</dbReference>